<dbReference type="AlphaFoldDB" id="M8BMI3"/>
<name>M8BMI3_AEGTA</name>
<evidence type="ECO:0000313" key="1">
    <source>
        <dbReference type="EnsemblPlants" id="EMT07984"/>
    </source>
</evidence>
<sequence length="213" mass="23669">MADWAALPSDLVRSVADRLLATAGDVDYYMDMRAVCHGWRLAMADPCRCITDIMLHDDEDDDEPVVLRLFLNVATGRFLRRRVLLLRDHVLVAASDGLLVLGDKKYPHRTSVLNPLTGSLVRFASAIPRVNRVRAAVTGSEDDPALSLVFSENGNAAWRYDLRDGSERRVSSFPGVRPFGLVQALLSYCVFLPDAKAQLHSVYRTIVTDKGLN</sequence>
<evidence type="ECO:0008006" key="2">
    <source>
        <dbReference type="Google" id="ProtNLM"/>
    </source>
</evidence>
<accession>M8BMI3</accession>
<dbReference type="PANTHER" id="PTHR33165">
    <property type="entry name" value="F-BOX DOMAIN CONTAINING PROTEIN-LIKE-RELATED"/>
    <property type="match status" value="1"/>
</dbReference>
<proteinExistence type="predicted"/>
<protein>
    <recommendedName>
        <fullName evidence="2">F-box domain-containing protein</fullName>
    </recommendedName>
</protein>
<organism evidence="1">
    <name type="scientific">Aegilops tauschii</name>
    <name type="common">Tausch's goatgrass</name>
    <name type="synonym">Aegilops squarrosa</name>
    <dbReference type="NCBI Taxonomy" id="37682"/>
    <lineage>
        <taxon>Eukaryota</taxon>
        <taxon>Viridiplantae</taxon>
        <taxon>Streptophyta</taxon>
        <taxon>Embryophyta</taxon>
        <taxon>Tracheophyta</taxon>
        <taxon>Spermatophyta</taxon>
        <taxon>Magnoliopsida</taxon>
        <taxon>Liliopsida</taxon>
        <taxon>Poales</taxon>
        <taxon>Poaceae</taxon>
        <taxon>BOP clade</taxon>
        <taxon>Pooideae</taxon>
        <taxon>Triticodae</taxon>
        <taxon>Triticeae</taxon>
        <taxon>Triticinae</taxon>
        <taxon>Aegilops</taxon>
    </lineage>
</organism>
<reference evidence="1" key="1">
    <citation type="submission" date="2015-06" db="UniProtKB">
        <authorList>
            <consortium name="EnsemblPlants"/>
        </authorList>
    </citation>
    <scope>IDENTIFICATION</scope>
</reference>
<dbReference type="EnsemblPlants" id="EMT07984">
    <property type="protein sequence ID" value="EMT07984"/>
    <property type="gene ID" value="F775_20845"/>
</dbReference>
<dbReference type="PANTHER" id="PTHR33165:SF35">
    <property type="entry name" value="DUF295 DOMAIN-CONTAINING PROTEIN"/>
    <property type="match status" value="1"/>
</dbReference>
<dbReference type="ExpressionAtlas" id="M8BMI3">
    <property type="expression patterns" value="baseline"/>
</dbReference>